<gene>
    <name evidence="7" type="primary">rplC</name>
    <name evidence="7" type="synonym">rpl3</name>
    <name evidence="11" type="ORF">EV03_0321</name>
</gene>
<evidence type="ECO:0000256" key="5">
    <source>
        <dbReference type="ARBA" id="ARBA00023274"/>
    </source>
</evidence>
<dbReference type="PANTHER" id="PTHR11229">
    <property type="entry name" value="50S RIBOSOMAL PROTEIN L3"/>
    <property type="match status" value="1"/>
</dbReference>
<evidence type="ECO:0000313" key="12">
    <source>
        <dbReference type="Proteomes" id="UP000030392"/>
    </source>
</evidence>
<feature type="region of interest" description="Disordered" evidence="10">
    <location>
        <begin position="127"/>
        <end position="167"/>
    </location>
</feature>
<dbReference type="Proteomes" id="UP000030392">
    <property type="component" value="Unassembled WGS sequence"/>
</dbReference>
<comment type="subunit">
    <text evidence="7 9">Part of the 50S ribosomal subunit. Forms a cluster with proteins L14 and L19.</text>
</comment>
<evidence type="ECO:0000256" key="2">
    <source>
        <dbReference type="ARBA" id="ARBA00022730"/>
    </source>
</evidence>
<dbReference type="SUPFAM" id="SSF50447">
    <property type="entry name" value="Translation proteins"/>
    <property type="match status" value="1"/>
</dbReference>
<dbReference type="EMBL" id="JNAX01000004">
    <property type="protein sequence ID" value="KGG22002.1"/>
    <property type="molecule type" value="Genomic_DNA"/>
</dbReference>
<reference evidence="12" key="1">
    <citation type="journal article" date="2014" name="Sci. Data">
        <title>Genomes of diverse isolates of the marine cyanobacterium Prochlorococcus.</title>
        <authorList>
            <person name="Biller S."/>
            <person name="Berube P."/>
            <person name="Thompson J."/>
            <person name="Kelly L."/>
            <person name="Roggensack S."/>
            <person name="Awad L."/>
            <person name="Roache-Johnson K."/>
            <person name="Ding H."/>
            <person name="Giovannoni S.J."/>
            <person name="Moore L.R."/>
            <person name="Chisholm S.W."/>
        </authorList>
    </citation>
    <scope>NUCLEOTIDE SEQUENCE [LARGE SCALE GENOMIC DNA]</scope>
    <source>
        <strain evidence="12">PAC1</strain>
    </source>
</reference>
<protein>
    <recommendedName>
        <fullName evidence="6 7">Large ribosomal subunit protein uL3</fullName>
    </recommendedName>
</protein>
<evidence type="ECO:0000256" key="1">
    <source>
        <dbReference type="ARBA" id="ARBA00006540"/>
    </source>
</evidence>
<evidence type="ECO:0000256" key="10">
    <source>
        <dbReference type="SAM" id="MobiDB-lite"/>
    </source>
</evidence>
<evidence type="ECO:0000256" key="4">
    <source>
        <dbReference type="ARBA" id="ARBA00022980"/>
    </source>
</evidence>
<dbReference type="FunFam" id="3.30.160.810:FF:000001">
    <property type="entry name" value="50S ribosomal protein L3"/>
    <property type="match status" value="1"/>
</dbReference>
<comment type="function">
    <text evidence="7 9">One of the primary rRNA binding proteins, it binds directly near the 3'-end of the 23S rRNA, where it nucleates assembly of the 50S subunit.</text>
</comment>
<dbReference type="HAMAP" id="MF_01325_B">
    <property type="entry name" value="Ribosomal_uL3_B"/>
    <property type="match status" value="1"/>
</dbReference>
<dbReference type="Pfam" id="PF00297">
    <property type="entry name" value="Ribosomal_L3"/>
    <property type="match status" value="1"/>
</dbReference>
<evidence type="ECO:0000256" key="9">
    <source>
        <dbReference type="RuleBase" id="RU003906"/>
    </source>
</evidence>
<dbReference type="InterPro" id="IPR009000">
    <property type="entry name" value="Transl_B-barrel_sf"/>
</dbReference>
<dbReference type="PROSITE" id="PS00474">
    <property type="entry name" value="RIBOSOMAL_L3"/>
    <property type="match status" value="1"/>
</dbReference>
<dbReference type="PANTHER" id="PTHR11229:SF16">
    <property type="entry name" value="LARGE RIBOSOMAL SUBUNIT PROTEIN UL3C"/>
    <property type="match status" value="1"/>
</dbReference>
<name>A0A0A2C8Z6_PROMR</name>
<evidence type="ECO:0000313" key="11">
    <source>
        <dbReference type="EMBL" id="KGG22002.1"/>
    </source>
</evidence>
<evidence type="ECO:0000256" key="7">
    <source>
        <dbReference type="HAMAP-Rule" id="MF_01325"/>
    </source>
</evidence>
<evidence type="ECO:0000256" key="3">
    <source>
        <dbReference type="ARBA" id="ARBA00022884"/>
    </source>
</evidence>
<dbReference type="FunFam" id="2.40.30.10:FF:000065">
    <property type="entry name" value="50S ribosomal protein L3, chloroplastic"/>
    <property type="match status" value="1"/>
</dbReference>
<keyword evidence="2 7" id="KW-0699">rRNA-binding</keyword>
<keyword evidence="3 7" id="KW-0694">RNA-binding</keyword>
<dbReference type="InterPro" id="IPR019926">
    <property type="entry name" value="Ribosomal_uL3_CS"/>
</dbReference>
<comment type="caution">
    <text evidence="11">The sequence shown here is derived from an EMBL/GenBank/DDBJ whole genome shotgun (WGS) entry which is preliminary data.</text>
</comment>
<dbReference type="InterPro" id="IPR000597">
    <property type="entry name" value="Ribosomal_uL3"/>
</dbReference>
<sequence>MSLGILGKKLGMSQLFDDQGRAVPVTLIEAGPCRITQLKSADTDGYAAVQIGFQLIREKLINKPSKGHLAKSGNDLLRHLREYRVENSSEFELGASITVDDFEKGQKVDVSGDTMGRGFAGYQKRHGFSRGPMSHGSKNHRLPGSIGAGTTPGRVYPGKRMAGRMGGKKVTTRALEILKIDTNHNLLVVKGSVPGKPGSLLNIRPAKRVGVSTQKGGE</sequence>
<dbReference type="Gene3D" id="3.30.160.810">
    <property type="match status" value="1"/>
</dbReference>
<proteinExistence type="inferred from homology"/>
<organism evidence="11 12">
    <name type="scientific">Prochlorococcus marinus str. PAC1</name>
    <dbReference type="NCBI Taxonomy" id="59924"/>
    <lineage>
        <taxon>Bacteria</taxon>
        <taxon>Bacillati</taxon>
        <taxon>Cyanobacteriota</taxon>
        <taxon>Cyanophyceae</taxon>
        <taxon>Synechococcales</taxon>
        <taxon>Prochlorococcaceae</taxon>
        <taxon>Prochlorococcus</taxon>
    </lineage>
</organism>
<comment type="similarity">
    <text evidence="1 7 8">Belongs to the universal ribosomal protein uL3 family.</text>
</comment>
<dbReference type="RefSeq" id="WP_036904549.1">
    <property type="nucleotide sequence ID" value="NZ_CP138967.1"/>
</dbReference>
<dbReference type="AlphaFoldDB" id="A0A0A2C8Z6"/>
<dbReference type="InterPro" id="IPR019927">
    <property type="entry name" value="Ribosomal_uL3_bac/org-type"/>
</dbReference>
<dbReference type="GO" id="GO:0022625">
    <property type="term" value="C:cytosolic large ribosomal subunit"/>
    <property type="evidence" value="ECO:0007669"/>
    <property type="project" value="TreeGrafter"/>
</dbReference>
<evidence type="ECO:0000256" key="8">
    <source>
        <dbReference type="RuleBase" id="RU003905"/>
    </source>
</evidence>
<dbReference type="NCBIfam" id="TIGR03625">
    <property type="entry name" value="L3_bact"/>
    <property type="match status" value="1"/>
</dbReference>
<evidence type="ECO:0000256" key="6">
    <source>
        <dbReference type="ARBA" id="ARBA00035243"/>
    </source>
</evidence>
<keyword evidence="5 7" id="KW-0687">Ribonucleoprotein</keyword>
<keyword evidence="4 7" id="KW-0689">Ribosomal protein</keyword>
<dbReference type="GO" id="GO:0003735">
    <property type="term" value="F:structural constituent of ribosome"/>
    <property type="evidence" value="ECO:0007669"/>
    <property type="project" value="UniProtKB-UniRule"/>
</dbReference>
<dbReference type="Gene3D" id="2.40.30.10">
    <property type="entry name" value="Translation factors"/>
    <property type="match status" value="1"/>
</dbReference>
<dbReference type="GO" id="GO:0006412">
    <property type="term" value="P:translation"/>
    <property type="evidence" value="ECO:0007669"/>
    <property type="project" value="UniProtKB-UniRule"/>
</dbReference>
<accession>A0A0A2C8Z6</accession>
<dbReference type="GO" id="GO:0019843">
    <property type="term" value="F:rRNA binding"/>
    <property type="evidence" value="ECO:0007669"/>
    <property type="project" value="UniProtKB-UniRule"/>
</dbReference>